<dbReference type="RefSeq" id="WP_345457826.1">
    <property type="nucleotide sequence ID" value="NZ_BAABHF010000009.1"/>
</dbReference>
<evidence type="ECO:0000313" key="1">
    <source>
        <dbReference type="EMBL" id="GAA4485079.1"/>
    </source>
</evidence>
<protein>
    <submittedName>
        <fullName evidence="1">Uncharacterized protein</fullName>
    </submittedName>
</protein>
<dbReference type="EMBL" id="BAABHF010000009">
    <property type="protein sequence ID" value="GAA4485079.1"/>
    <property type="molecule type" value="Genomic_DNA"/>
</dbReference>
<accession>A0ABP8PET1</accession>
<sequence length="326" mass="35194">MGDHTSTPGEQSVHLVVTCANRKRGSLSSTLRARELPPGQDTQARCHDWIRRLAAGVATTRAADLYAGEYWQVAKQLGQVVGPAASMWVCSAGYGLMPEDAHIAAYAATFAFGQKDSVASTTDDARRWWGTLAEWTGPAPGAPRTFTDLAASNPDAVVIAVMSDAYLRPCAYDLQRAAEKLADPDNFVIIGPGRRYPGLEDFIVPVSAAVQPAVGGSLLSLHARAARRVLEMARKQHKPFARPALAVLMKELRESAPPAVSRVPGARLSDHEVSAFIRAAMAEEVGPVSATKLLRRLRSSGQSCEQARFKGLFQEIMQEDASKDWS</sequence>
<proteinExistence type="predicted"/>
<evidence type="ECO:0000313" key="2">
    <source>
        <dbReference type="Proteomes" id="UP001500503"/>
    </source>
</evidence>
<name>A0ABP8PET1_9ACTN</name>
<gene>
    <name evidence="1" type="ORF">GCM10023191_009120</name>
</gene>
<organism evidence="1 2">
    <name type="scientific">Actinoallomurus oryzae</name>
    <dbReference type="NCBI Taxonomy" id="502180"/>
    <lineage>
        <taxon>Bacteria</taxon>
        <taxon>Bacillati</taxon>
        <taxon>Actinomycetota</taxon>
        <taxon>Actinomycetes</taxon>
        <taxon>Streptosporangiales</taxon>
        <taxon>Thermomonosporaceae</taxon>
        <taxon>Actinoallomurus</taxon>
    </lineage>
</organism>
<comment type="caution">
    <text evidence="1">The sequence shown here is derived from an EMBL/GenBank/DDBJ whole genome shotgun (WGS) entry which is preliminary data.</text>
</comment>
<keyword evidence="2" id="KW-1185">Reference proteome</keyword>
<reference evidence="2" key="1">
    <citation type="journal article" date="2019" name="Int. J. Syst. Evol. Microbiol.">
        <title>The Global Catalogue of Microorganisms (GCM) 10K type strain sequencing project: providing services to taxonomists for standard genome sequencing and annotation.</title>
        <authorList>
            <consortium name="The Broad Institute Genomics Platform"/>
            <consortium name="The Broad Institute Genome Sequencing Center for Infectious Disease"/>
            <person name="Wu L."/>
            <person name="Ma J."/>
        </authorList>
    </citation>
    <scope>NUCLEOTIDE SEQUENCE [LARGE SCALE GENOMIC DNA]</scope>
    <source>
        <strain evidence="2">JCM 17933</strain>
    </source>
</reference>
<dbReference type="Proteomes" id="UP001500503">
    <property type="component" value="Unassembled WGS sequence"/>
</dbReference>